<dbReference type="PROSITE" id="PS50928">
    <property type="entry name" value="ABC_TM1"/>
    <property type="match status" value="1"/>
</dbReference>
<keyword evidence="2 7" id="KW-0813">Transport</keyword>
<evidence type="ECO:0000256" key="1">
    <source>
        <dbReference type="ARBA" id="ARBA00004651"/>
    </source>
</evidence>
<proteinExistence type="inferred from homology"/>
<dbReference type="PANTHER" id="PTHR30151:SF38">
    <property type="entry name" value="ALIPHATIC SULFONATES TRANSPORT PERMEASE PROTEIN SSUC-RELATED"/>
    <property type="match status" value="1"/>
</dbReference>
<feature type="transmembrane region" description="Helical" evidence="7">
    <location>
        <begin position="217"/>
        <end position="237"/>
    </location>
</feature>
<dbReference type="Pfam" id="PF00528">
    <property type="entry name" value="BPD_transp_1"/>
    <property type="match status" value="1"/>
</dbReference>
<comment type="caution">
    <text evidence="9">The sequence shown here is derived from an EMBL/GenBank/DDBJ whole genome shotgun (WGS) entry which is preliminary data.</text>
</comment>
<protein>
    <submittedName>
        <fullName evidence="9">ABC transporter permease subunit</fullName>
    </submittedName>
</protein>
<gene>
    <name evidence="9" type="ORF">GRX66_05280</name>
</gene>
<comment type="subcellular location">
    <subcellularLocation>
        <location evidence="1 7">Cell membrane</location>
        <topology evidence="1 7">Multi-pass membrane protein</topology>
    </subcellularLocation>
</comment>
<dbReference type="EMBL" id="WUUU01000025">
    <property type="protein sequence ID" value="MXR20039.1"/>
    <property type="molecule type" value="Genomic_DNA"/>
</dbReference>
<feature type="transmembrane region" description="Helical" evidence="7">
    <location>
        <begin position="94"/>
        <end position="113"/>
    </location>
</feature>
<dbReference type="Gene3D" id="1.10.3720.10">
    <property type="entry name" value="MetI-like"/>
    <property type="match status" value="1"/>
</dbReference>
<dbReference type="CDD" id="cd06261">
    <property type="entry name" value="TM_PBP2"/>
    <property type="match status" value="1"/>
</dbReference>
<dbReference type="InterPro" id="IPR000515">
    <property type="entry name" value="MetI-like"/>
</dbReference>
<keyword evidence="10" id="KW-1185">Reference proteome</keyword>
<reference evidence="9 10" key="1">
    <citation type="submission" date="2019-12" db="EMBL/GenBank/DDBJ databases">
        <title>Isolation and characterization of three novel carbon monoxide-oxidizing members of Halobacteria from salione crusts and soils.</title>
        <authorList>
            <person name="Myers M.R."/>
            <person name="King G.M."/>
        </authorList>
    </citation>
    <scope>NUCLEOTIDE SEQUENCE [LARGE SCALE GENOMIC DNA]</scope>
    <source>
        <strain evidence="9 10">PCN9</strain>
    </source>
</reference>
<evidence type="ECO:0000256" key="6">
    <source>
        <dbReference type="ARBA" id="ARBA00023136"/>
    </source>
</evidence>
<evidence type="ECO:0000256" key="3">
    <source>
        <dbReference type="ARBA" id="ARBA00022475"/>
    </source>
</evidence>
<keyword evidence="6 7" id="KW-0472">Membrane</keyword>
<accession>A0A6B0SR19</accession>
<organism evidence="9 10">
    <name type="scientific">Halobacterium bonnevillei</name>
    <dbReference type="NCBI Taxonomy" id="2692200"/>
    <lineage>
        <taxon>Archaea</taxon>
        <taxon>Methanobacteriati</taxon>
        <taxon>Methanobacteriota</taxon>
        <taxon>Stenosarchaea group</taxon>
        <taxon>Halobacteria</taxon>
        <taxon>Halobacteriales</taxon>
        <taxon>Halobacteriaceae</taxon>
        <taxon>Halobacterium</taxon>
    </lineage>
</organism>
<dbReference type="AlphaFoldDB" id="A0A6B0SR19"/>
<feature type="transmembrane region" description="Helical" evidence="7">
    <location>
        <begin position="249"/>
        <end position="268"/>
    </location>
</feature>
<comment type="similarity">
    <text evidence="7">Belongs to the binding-protein-dependent transport system permease family.</text>
</comment>
<dbReference type="PANTHER" id="PTHR30151">
    <property type="entry name" value="ALKANE SULFONATE ABC TRANSPORTER-RELATED, MEMBRANE SUBUNIT"/>
    <property type="match status" value="1"/>
</dbReference>
<evidence type="ECO:0000256" key="4">
    <source>
        <dbReference type="ARBA" id="ARBA00022692"/>
    </source>
</evidence>
<evidence type="ECO:0000256" key="2">
    <source>
        <dbReference type="ARBA" id="ARBA00022448"/>
    </source>
</evidence>
<feature type="domain" description="ABC transmembrane type-1" evidence="8">
    <location>
        <begin position="87"/>
        <end position="265"/>
    </location>
</feature>
<evidence type="ECO:0000313" key="10">
    <source>
        <dbReference type="Proteomes" id="UP000471521"/>
    </source>
</evidence>
<dbReference type="InterPro" id="IPR035906">
    <property type="entry name" value="MetI-like_sf"/>
</dbReference>
<dbReference type="OrthoDB" id="50379at2157"/>
<evidence type="ECO:0000259" key="8">
    <source>
        <dbReference type="PROSITE" id="PS50928"/>
    </source>
</evidence>
<evidence type="ECO:0000256" key="7">
    <source>
        <dbReference type="RuleBase" id="RU363032"/>
    </source>
</evidence>
<dbReference type="GO" id="GO:0055085">
    <property type="term" value="P:transmembrane transport"/>
    <property type="evidence" value="ECO:0007669"/>
    <property type="project" value="InterPro"/>
</dbReference>
<feature type="transmembrane region" description="Helical" evidence="7">
    <location>
        <begin position="151"/>
        <end position="170"/>
    </location>
</feature>
<dbReference type="GO" id="GO:0005886">
    <property type="term" value="C:plasma membrane"/>
    <property type="evidence" value="ECO:0007669"/>
    <property type="project" value="UniProtKB-SubCell"/>
</dbReference>
<evidence type="ECO:0000313" key="9">
    <source>
        <dbReference type="EMBL" id="MXR20039.1"/>
    </source>
</evidence>
<evidence type="ECO:0000256" key="5">
    <source>
        <dbReference type="ARBA" id="ARBA00022989"/>
    </source>
</evidence>
<keyword evidence="5 7" id="KW-1133">Transmembrane helix</keyword>
<dbReference type="RefSeq" id="WP_159525601.1">
    <property type="nucleotide sequence ID" value="NZ_WUUU01000025.1"/>
</dbReference>
<dbReference type="SUPFAM" id="SSF161098">
    <property type="entry name" value="MetI-like"/>
    <property type="match status" value="1"/>
</dbReference>
<name>A0A6B0SR19_9EURY</name>
<feature type="transmembrane region" description="Helical" evidence="7">
    <location>
        <begin position="35"/>
        <end position="53"/>
    </location>
</feature>
<sequence length="280" mass="31480">MTSEMDGSVVDRFGERMPVSLGDVSSRVMQRARQIGVPLVVIGIAWYVAAVLVNDPSQLPNPAATFEQTYEVLTTEDFRGYTAFYHLQLTLERAFISSSIGLVVAITGGILMSTNDLVEDSVSSWLPFWMTTPTVVIILLSMVWFNFSEVAVIFAVVVASTPFGMVNMYEGAKDVDVNLLTMADAFDASAAMVWRHIYVPHLLPYLFGSYRYILGMVWKMVVLAEVFGLSAGIGAMFRYYFEQGRLVMVFAYLIPFIVVVLIIEFGILKPLETYFFRWRD</sequence>
<feature type="transmembrane region" description="Helical" evidence="7">
    <location>
        <begin position="125"/>
        <end position="145"/>
    </location>
</feature>
<keyword evidence="4 7" id="KW-0812">Transmembrane</keyword>
<keyword evidence="3" id="KW-1003">Cell membrane</keyword>
<dbReference type="Proteomes" id="UP000471521">
    <property type="component" value="Unassembled WGS sequence"/>
</dbReference>